<dbReference type="InterPro" id="IPR015813">
    <property type="entry name" value="Pyrv/PenolPyrv_kinase-like_dom"/>
</dbReference>
<evidence type="ECO:0000256" key="3">
    <source>
        <dbReference type="ARBA" id="ARBA00022842"/>
    </source>
</evidence>
<accession>A0A261TX31</accession>
<dbReference type="SUPFAM" id="SSF51621">
    <property type="entry name" value="Phosphoenolpyruvate/pyruvate domain"/>
    <property type="match status" value="1"/>
</dbReference>
<dbReference type="OrthoDB" id="348111at2"/>
<feature type="binding site" evidence="4">
    <location>
        <position position="67"/>
    </location>
    <ligand>
        <name>substrate</name>
    </ligand>
</feature>
<evidence type="ECO:0000256" key="5">
    <source>
        <dbReference type="PIRSR" id="PIRSR015582-2"/>
    </source>
</evidence>
<dbReference type="InterPro" id="IPR040442">
    <property type="entry name" value="Pyrv_kinase-like_dom_sf"/>
</dbReference>
<sequence length="280" mass="29655">MHLNDLRSLLFVPATSQHLWGKAAERGADAVIVDLEDGVPADRKAQARVMAREAIELLADATPVFVRINAPEALFALDIAALPLDRLQGVLLPKVESADEVRKLAACIAGHQAAASPALAIAALIETPLGVMEARHIATAHPSVKALGFGAEDYATEMGVPAEPQSLMWAAQAITCCARAYGLACWGLPGSIAEINDMTAFAGLVRQARHAGFSGTPCIHPRQVTVANAGFGPTDAELGWARRVLVADVAAQADGRGVVTLDGRMIDRPIVERARRWLRS</sequence>
<dbReference type="PANTHER" id="PTHR32308:SF0">
    <property type="entry name" value="HPCH_HPAI ALDOLASE_CITRATE LYASE DOMAIN-CONTAINING PROTEIN"/>
    <property type="match status" value="1"/>
</dbReference>
<evidence type="ECO:0000313" key="7">
    <source>
        <dbReference type="EMBL" id="OZI54189.1"/>
    </source>
</evidence>
<dbReference type="AlphaFoldDB" id="A0A261TX31"/>
<organism evidence="7 8">
    <name type="scientific">Bordetella genomosp. 5</name>
    <dbReference type="NCBI Taxonomy" id="1395608"/>
    <lineage>
        <taxon>Bacteria</taxon>
        <taxon>Pseudomonadati</taxon>
        <taxon>Pseudomonadota</taxon>
        <taxon>Betaproteobacteria</taxon>
        <taxon>Burkholderiales</taxon>
        <taxon>Alcaligenaceae</taxon>
        <taxon>Bordetella</taxon>
    </lineage>
</organism>
<keyword evidence="3 5" id="KW-0460">Magnesium</keyword>
<dbReference type="InterPro" id="IPR011206">
    <property type="entry name" value="Citrate_lyase_beta/mcl1/mcl2"/>
</dbReference>
<keyword evidence="2 5" id="KW-0479">Metal-binding</keyword>
<evidence type="ECO:0000256" key="1">
    <source>
        <dbReference type="ARBA" id="ARBA00001946"/>
    </source>
</evidence>
<dbReference type="GO" id="GO:0003824">
    <property type="term" value="F:catalytic activity"/>
    <property type="evidence" value="ECO:0007669"/>
    <property type="project" value="InterPro"/>
</dbReference>
<comment type="caution">
    <text evidence="7">The sequence shown here is derived from an EMBL/GenBank/DDBJ whole genome shotgun (WGS) entry which is preliminary data.</text>
</comment>
<proteinExistence type="predicted"/>
<gene>
    <name evidence="7" type="ORF">CAL25_05260</name>
</gene>
<feature type="domain" description="HpcH/HpaI aldolase/citrate lyase" evidence="6">
    <location>
        <begin position="7"/>
        <end position="221"/>
    </location>
</feature>
<dbReference type="GO" id="GO:0000287">
    <property type="term" value="F:magnesium ion binding"/>
    <property type="evidence" value="ECO:0007669"/>
    <property type="project" value="TreeGrafter"/>
</dbReference>
<dbReference type="RefSeq" id="WP_094798912.1">
    <property type="nucleotide sequence ID" value="NZ_NEVP01000003.1"/>
</dbReference>
<dbReference type="PIRSF" id="PIRSF015582">
    <property type="entry name" value="Cit_lyase_B"/>
    <property type="match status" value="1"/>
</dbReference>
<evidence type="ECO:0000256" key="2">
    <source>
        <dbReference type="ARBA" id="ARBA00022723"/>
    </source>
</evidence>
<evidence type="ECO:0000259" key="6">
    <source>
        <dbReference type="Pfam" id="PF03328"/>
    </source>
</evidence>
<dbReference type="PANTHER" id="PTHR32308">
    <property type="entry name" value="LYASE BETA SUBUNIT, PUTATIVE (AFU_ORTHOLOGUE AFUA_4G13030)-RELATED"/>
    <property type="match status" value="1"/>
</dbReference>
<protein>
    <recommendedName>
        <fullName evidence="6">HpcH/HpaI aldolase/citrate lyase domain-containing protein</fullName>
    </recommendedName>
</protein>
<feature type="binding site" evidence="4">
    <location>
        <position position="126"/>
    </location>
    <ligand>
        <name>substrate</name>
    </ligand>
</feature>
<dbReference type="Gene3D" id="3.20.20.60">
    <property type="entry name" value="Phosphoenolpyruvate-binding domains"/>
    <property type="match status" value="1"/>
</dbReference>
<keyword evidence="8" id="KW-1185">Reference proteome</keyword>
<dbReference type="InterPro" id="IPR005000">
    <property type="entry name" value="Aldolase/citrate-lyase_domain"/>
</dbReference>
<name>A0A261TX31_9BORD</name>
<evidence type="ECO:0000313" key="8">
    <source>
        <dbReference type="Proteomes" id="UP000216913"/>
    </source>
</evidence>
<dbReference type="Pfam" id="PF03328">
    <property type="entry name" value="HpcH_HpaI"/>
    <property type="match status" value="1"/>
</dbReference>
<dbReference type="EMBL" id="NEVP01000003">
    <property type="protein sequence ID" value="OZI54189.1"/>
    <property type="molecule type" value="Genomic_DNA"/>
</dbReference>
<reference evidence="7 8" key="1">
    <citation type="submission" date="2017-05" db="EMBL/GenBank/DDBJ databases">
        <title>Complete and WGS of Bordetella genogroups.</title>
        <authorList>
            <person name="Spilker T."/>
            <person name="LiPuma J."/>
        </authorList>
    </citation>
    <scope>NUCLEOTIDE SEQUENCE [LARGE SCALE GENOMIC DNA]</scope>
    <source>
        <strain evidence="7 8">AU10456</strain>
    </source>
</reference>
<feature type="binding site" evidence="5">
    <location>
        <position position="153"/>
    </location>
    <ligand>
        <name>Mg(2+)</name>
        <dbReference type="ChEBI" id="CHEBI:18420"/>
    </ligand>
</feature>
<dbReference type="Proteomes" id="UP000216913">
    <property type="component" value="Unassembled WGS sequence"/>
</dbReference>
<evidence type="ECO:0000256" key="4">
    <source>
        <dbReference type="PIRSR" id="PIRSR015582-1"/>
    </source>
</evidence>
<comment type="cofactor">
    <cofactor evidence="1">
        <name>Mg(2+)</name>
        <dbReference type="ChEBI" id="CHEBI:18420"/>
    </cofactor>
</comment>
<feature type="binding site" evidence="5">
    <location>
        <position position="126"/>
    </location>
    <ligand>
        <name>Mg(2+)</name>
        <dbReference type="ChEBI" id="CHEBI:18420"/>
    </ligand>
</feature>
<dbReference type="GO" id="GO:0006107">
    <property type="term" value="P:oxaloacetate metabolic process"/>
    <property type="evidence" value="ECO:0007669"/>
    <property type="project" value="TreeGrafter"/>
</dbReference>